<reference evidence="1 2" key="1">
    <citation type="journal article" date="2019" name="ISME J.">
        <title>Deianiraea, an extracellular bacterium associated with the ciliate Paramecium, suggests an alternative scenario for the evolution of Rickettsiales.</title>
        <authorList>
            <person name="Castelli M."/>
            <person name="Sabaneyeva E."/>
            <person name="Lanzoni O."/>
            <person name="Lebedeva N."/>
            <person name="Floriano A.M."/>
            <person name="Gaiarsa S."/>
            <person name="Benken K."/>
            <person name="Modeo L."/>
            <person name="Bandi C."/>
            <person name="Potekhin A."/>
            <person name="Sassera D."/>
            <person name="Petroni G."/>
        </authorList>
    </citation>
    <scope>NUCLEOTIDE SEQUENCE [LARGE SCALE GENOMIC DNA]</scope>
    <source>
        <strain evidence="1">CyL4-1</strain>
    </source>
</reference>
<accession>A0A5B8XF49</accession>
<keyword evidence="2" id="KW-1185">Reference proteome</keyword>
<sequence>MKDFLMLGYELQQMKAESKRAKGRILEEIL</sequence>
<organism evidence="1 2">
    <name type="scientific">Candidatus Deianiraea vastatrix</name>
    <dbReference type="NCBI Taxonomy" id="2163644"/>
    <lineage>
        <taxon>Bacteria</taxon>
        <taxon>Pseudomonadati</taxon>
        <taxon>Pseudomonadota</taxon>
        <taxon>Alphaproteobacteria</taxon>
        <taxon>Rickettsiales</taxon>
        <taxon>Candidatus Deianiraeaceae</taxon>
        <taxon>Candidatus Deianiraea</taxon>
    </lineage>
</organism>
<dbReference type="EMBL" id="CP029077">
    <property type="protein sequence ID" value="QED23903.1"/>
    <property type="molecule type" value="Genomic_DNA"/>
</dbReference>
<dbReference type="AlphaFoldDB" id="A0A5B8XF49"/>
<proteinExistence type="predicted"/>
<name>A0A5B8XF49_9RICK</name>
<evidence type="ECO:0000313" key="2">
    <source>
        <dbReference type="Proteomes" id="UP000321934"/>
    </source>
</evidence>
<evidence type="ECO:0000313" key="1">
    <source>
        <dbReference type="EMBL" id="QED23903.1"/>
    </source>
</evidence>
<protein>
    <submittedName>
        <fullName evidence="1">Uncharacterized protein</fullName>
    </submittedName>
</protein>
<dbReference type="Proteomes" id="UP000321934">
    <property type="component" value="Chromosome"/>
</dbReference>
<gene>
    <name evidence="1" type="ORF">Deia_01122</name>
</gene>